<feature type="transmembrane region" description="Helical" evidence="6">
    <location>
        <begin position="244"/>
        <end position="264"/>
    </location>
</feature>
<evidence type="ECO:0000256" key="5">
    <source>
        <dbReference type="RuleBase" id="RU000320"/>
    </source>
</evidence>
<protein>
    <submittedName>
        <fullName evidence="8">NADH-quinone oxidoreductase subunit L</fullName>
        <ecNumber evidence="8">1.6.5.-</ecNumber>
    </submittedName>
</protein>
<dbReference type="GO" id="GO:0003954">
    <property type="term" value="F:NADH dehydrogenase activity"/>
    <property type="evidence" value="ECO:0007669"/>
    <property type="project" value="TreeGrafter"/>
</dbReference>
<dbReference type="Proteomes" id="UP000515947">
    <property type="component" value="Chromosome"/>
</dbReference>
<dbReference type="InterPro" id="IPR003945">
    <property type="entry name" value="NU5C-like"/>
</dbReference>
<keyword evidence="3 6" id="KW-1133">Transmembrane helix</keyword>
<dbReference type="PANTHER" id="PTHR42829:SF2">
    <property type="entry name" value="NADH-UBIQUINONE OXIDOREDUCTASE CHAIN 5"/>
    <property type="match status" value="1"/>
</dbReference>
<proteinExistence type="predicted"/>
<keyword evidence="4 6" id="KW-0472">Membrane</keyword>
<dbReference type="InterPro" id="IPR001516">
    <property type="entry name" value="Proton_antipo_N"/>
</dbReference>
<feature type="transmembrane region" description="Helical" evidence="6">
    <location>
        <begin position="138"/>
        <end position="156"/>
    </location>
</feature>
<dbReference type="InterPro" id="IPR001024">
    <property type="entry name" value="PLAT/LH2_dom"/>
</dbReference>
<feature type="transmembrane region" description="Helical" evidence="6">
    <location>
        <begin position="40"/>
        <end position="61"/>
    </location>
</feature>
<dbReference type="Pfam" id="PF00361">
    <property type="entry name" value="Proton_antipo_M"/>
    <property type="match status" value="1"/>
</dbReference>
<evidence type="ECO:0000256" key="2">
    <source>
        <dbReference type="ARBA" id="ARBA00022692"/>
    </source>
</evidence>
<feature type="transmembrane region" description="Helical" evidence="6">
    <location>
        <begin position="371"/>
        <end position="392"/>
    </location>
</feature>
<evidence type="ECO:0000313" key="8">
    <source>
        <dbReference type="EMBL" id="QNN51316.1"/>
    </source>
</evidence>
<organism evidence="8 9">
    <name type="scientific">Nocardioides mesophilus</name>
    <dbReference type="NCBI Taxonomy" id="433659"/>
    <lineage>
        <taxon>Bacteria</taxon>
        <taxon>Bacillati</taxon>
        <taxon>Actinomycetota</taxon>
        <taxon>Actinomycetes</taxon>
        <taxon>Propionibacteriales</taxon>
        <taxon>Nocardioidaceae</taxon>
        <taxon>Nocardioides</taxon>
    </lineage>
</organism>
<dbReference type="EMBL" id="CP060713">
    <property type="protein sequence ID" value="QNN51316.1"/>
    <property type="molecule type" value="Genomic_DNA"/>
</dbReference>
<dbReference type="RefSeq" id="WP_187577156.1">
    <property type="nucleotide sequence ID" value="NZ_CP060713.1"/>
</dbReference>
<feature type="transmembrane region" description="Helical" evidence="6">
    <location>
        <begin position="470"/>
        <end position="487"/>
    </location>
</feature>
<dbReference type="InterPro" id="IPR018393">
    <property type="entry name" value="NADHpl_OxRdtase_5_subgr"/>
</dbReference>
<evidence type="ECO:0000256" key="3">
    <source>
        <dbReference type="ARBA" id="ARBA00022989"/>
    </source>
</evidence>
<dbReference type="Pfam" id="PF00662">
    <property type="entry name" value="Proton_antipo_N"/>
    <property type="match status" value="1"/>
</dbReference>
<accession>A0A7G9R6U1</accession>
<dbReference type="GO" id="GO:0042773">
    <property type="term" value="P:ATP synthesis coupled electron transport"/>
    <property type="evidence" value="ECO:0007669"/>
    <property type="project" value="InterPro"/>
</dbReference>
<keyword evidence="2 5" id="KW-0812">Transmembrane</keyword>
<sequence length="618" mass="65027">MSWAVLAVLLVPFVAAVLTLLVGHSSETLSRGIAVGGSALGLGIAVVVAGAHLGAAAPLVHSFVSTDAIGQPVSLAVQVDPLAALLLLLAGIVAFLVQVYSLGYLAEDPRYPSYAALVAVFTGAMSTVVVADDLWMLLVGWELMGACSYFLISHHWELADARAGAVKAFLITRTADLGLLFAILVLGDRFGTYRITGVLDQITAAALPRDELWLPALLVAVAVMGKSAQFPFHTWLPDAMPGPTPISALIHAATMVAAGVFLVARMYPLFLSAPAGLTLLGLTAAFTMLLAALYALVTDDLKRVLAWSTVSQLAYMFGALAVGAWSAAVLHLLAHGAFKALLFLSAGSVVHAVGSTSMERMGGLREKLPDTFVAMTLGFGALAGVVPLVGFFTKDAVIGGVIEELRDGRLVWPWVGWLLLVSMVLTAMLTMAYSLRAWLLVFFGPEQPAALAGQTAERSPVHEPPASMRVPLYLLLVPTVLGGLVVVDPAALLGPTHDEVLVHGEESLVISVLLALTAVVVLWLRQRRGRQPWRHLAVPHPPVDQIWDRGIVRPVRTMARVVRAGDRDVVEAYADGAGASARGLGWLLRLGQNGNVQSYVMVLVVGAAAVAVLAGVAG</sequence>
<keyword evidence="9" id="KW-1185">Reference proteome</keyword>
<evidence type="ECO:0000256" key="1">
    <source>
        <dbReference type="ARBA" id="ARBA00004127"/>
    </source>
</evidence>
<dbReference type="EC" id="1.6.5.-" evidence="8"/>
<comment type="subcellular location">
    <subcellularLocation>
        <location evidence="1">Endomembrane system</location>
        <topology evidence="1">Multi-pass membrane protein</topology>
    </subcellularLocation>
    <subcellularLocation>
        <location evidence="5">Membrane</location>
        <topology evidence="5">Multi-pass membrane protein</topology>
    </subcellularLocation>
</comment>
<feature type="transmembrane region" description="Helical" evidence="6">
    <location>
        <begin position="507"/>
        <end position="524"/>
    </location>
</feature>
<feature type="transmembrane region" description="Helical" evidence="6">
    <location>
        <begin position="599"/>
        <end position="617"/>
    </location>
</feature>
<dbReference type="PROSITE" id="PS50095">
    <property type="entry name" value="PLAT"/>
    <property type="match status" value="1"/>
</dbReference>
<evidence type="ECO:0000256" key="6">
    <source>
        <dbReference type="SAM" id="Phobius"/>
    </source>
</evidence>
<feature type="transmembrane region" description="Helical" evidence="6">
    <location>
        <begin position="82"/>
        <end position="105"/>
    </location>
</feature>
<feature type="domain" description="PLAT" evidence="7">
    <location>
        <begin position="114"/>
        <end position="250"/>
    </location>
</feature>
<dbReference type="NCBIfam" id="TIGR01974">
    <property type="entry name" value="NDH_I_L"/>
    <property type="match status" value="1"/>
</dbReference>
<feature type="transmembrane region" description="Helical" evidence="6">
    <location>
        <begin position="276"/>
        <end position="297"/>
    </location>
</feature>
<dbReference type="PRINTS" id="PR01434">
    <property type="entry name" value="NADHDHGNASE5"/>
</dbReference>
<dbReference type="GO" id="GO:0008137">
    <property type="term" value="F:NADH dehydrogenase (ubiquinone) activity"/>
    <property type="evidence" value="ECO:0007669"/>
    <property type="project" value="InterPro"/>
</dbReference>
<dbReference type="GO" id="GO:0012505">
    <property type="term" value="C:endomembrane system"/>
    <property type="evidence" value="ECO:0007669"/>
    <property type="project" value="UniProtKB-SubCell"/>
</dbReference>
<dbReference type="AlphaFoldDB" id="A0A7G9R6U1"/>
<feature type="transmembrane region" description="Helical" evidence="6">
    <location>
        <begin position="111"/>
        <end position="131"/>
    </location>
</feature>
<evidence type="ECO:0000259" key="7">
    <source>
        <dbReference type="PROSITE" id="PS50095"/>
    </source>
</evidence>
<gene>
    <name evidence="8" type="ORF">H9L09_11840</name>
</gene>
<keyword evidence="8" id="KW-0560">Oxidoreductase</keyword>
<reference evidence="8 9" key="1">
    <citation type="submission" date="2020-08" db="EMBL/GenBank/DDBJ databases">
        <title>Genome sequence of Nocardioides mesophilus KACC 16243T.</title>
        <authorList>
            <person name="Hyun D.-W."/>
            <person name="Bae J.-W."/>
        </authorList>
    </citation>
    <scope>NUCLEOTIDE SEQUENCE [LARGE SCALE GENOMIC DNA]</scope>
    <source>
        <strain evidence="8 9">KACC 16243</strain>
    </source>
</reference>
<dbReference type="PRINTS" id="PR01435">
    <property type="entry name" value="NPOXDRDTASE5"/>
</dbReference>
<dbReference type="GO" id="GO:0015990">
    <property type="term" value="P:electron transport coupled proton transport"/>
    <property type="evidence" value="ECO:0007669"/>
    <property type="project" value="TreeGrafter"/>
</dbReference>
<feature type="transmembrane region" description="Helical" evidence="6">
    <location>
        <begin position="168"/>
        <end position="191"/>
    </location>
</feature>
<name>A0A7G9R6U1_9ACTN</name>
<dbReference type="Gene3D" id="1.20.5.2700">
    <property type="match status" value="1"/>
</dbReference>
<feature type="transmembrane region" description="Helical" evidence="6">
    <location>
        <begin position="412"/>
        <end position="433"/>
    </location>
</feature>
<dbReference type="PANTHER" id="PTHR42829">
    <property type="entry name" value="NADH-UBIQUINONE OXIDOREDUCTASE CHAIN 5"/>
    <property type="match status" value="1"/>
</dbReference>
<dbReference type="GO" id="GO:0016020">
    <property type="term" value="C:membrane"/>
    <property type="evidence" value="ECO:0007669"/>
    <property type="project" value="UniProtKB-SubCell"/>
</dbReference>
<evidence type="ECO:0000256" key="4">
    <source>
        <dbReference type="ARBA" id="ARBA00023136"/>
    </source>
</evidence>
<evidence type="ECO:0000313" key="9">
    <source>
        <dbReference type="Proteomes" id="UP000515947"/>
    </source>
</evidence>
<dbReference type="InterPro" id="IPR001750">
    <property type="entry name" value="ND/Mrp_TM"/>
</dbReference>
<feature type="transmembrane region" description="Helical" evidence="6">
    <location>
        <begin position="317"/>
        <end position="350"/>
    </location>
</feature>
<dbReference type="KEGG" id="nmes:H9L09_11840"/>